<feature type="domain" description="FAD/NAD(P)-binding" evidence="5">
    <location>
        <begin position="24"/>
        <end position="323"/>
    </location>
</feature>
<keyword evidence="2" id="KW-0285">Flavoprotein</keyword>
<name>A0A2H1EJE3_9ARCH</name>
<evidence type="ECO:0000259" key="6">
    <source>
        <dbReference type="Pfam" id="PF14759"/>
    </source>
</evidence>
<dbReference type="GO" id="GO:0005737">
    <property type="term" value="C:cytoplasm"/>
    <property type="evidence" value="ECO:0007669"/>
    <property type="project" value="TreeGrafter"/>
</dbReference>
<reference evidence="8" key="1">
    <citation type="submission" date="2016-12" db="EMBL/GenBank/DDBJ databases">
        <authorList>
            <person name="Herbold C."/>
        </authorList>
    </citation>
    <scope>NUCLEOTIDE SEQUENCE [LARGE SCALE GENOMIC DNA]</scope>
</reference>
<dbReference type="Pfam" id="PF07992">
    <property type="entry name" value="Pyr_redox_2"/>
    <property type="match status" value="1"/>
</dbReference>
<keyword evidence="8" id="KW-1185">Reference proteome</keyword>
<evidence type="ECO:0000256" key="4">
    <source>
        <dbReference type="ARBA" id="ARBA00023002"/>
    </source>
</evidence>
<keyword evidence="3" id="KW-0274">FAD</keyword>
<dbReference type="PANTHER" id="PTHR43557">
    <property type="entry name" value="APOPTOSIS-INDUCING FACTOR 1"/>
    <property type="match status" value="1"/>
</dbReference>
<feature type="domain" description="Reductase C-terminal" evidence="6">
    <location>
        <begin position="342"/>
        <end position="411"/>
    </location>
</feature>
<dbReference type="Gene3D" id="3.50.50.60">
    <property type="entry name" value="FAD/NAD(P)-binding domain"/>
    <property type="match status" value="2"/>
</dbReference>
<dbReference type="InterPro" id="IPR036188">
    <property type="entry name" value="FAD/NAD-bd_sf"/>
</dbReference>
<dbReference type="PRINTS" id="PR00411">
    <property type="entry name" value="PNDRDTASEI"/>
</dbReference>
<organism evidence="7 8">
    <name type="scientific">Nitrosotalea sinensis</name>
    <dbReference type="NCBI Taxonomy" id="1499975"/>
    <lineage>
        <taxon>Archaea</taxon>
        <taxon>Nitrososphaerota</taxon>
        <taxon>Nitrososphaeria</taxon>
        <taxon>Nitrosotaleales</taxon>
        <taxon>Nitrosotaleaceae</taxon>
        <taxon>Nitrosotalea</taxon>
    </lineage>
</organism>
<sequence length="429" mass="47809">MNFNAVATTCLCRFELVSLWMKNFDYVIIGGGLAGSHASQAIRENDQNGSILLITDENHLPYDRVPLSKNYLLGKMKSDVLYVKKSNFYTDQKIELLVGRKATNLDPKNHVIDIDDGSQISYKKLLLATGGRARRLSIPGSDLKGVFYLRTIDDADAILQTMQESKSAVIIGGGFIGCELASSFTKKNISSTIIEVGPKILGRVFDQDTARWLDDYFTKKGVKIMKNTTPTEIVGKEGKVSGIKLQSGQIIPADFIVIGIGIIPNTELAKDAGLEVDNGIVVNQYLQTSDQNIYAASDVARFYSPVFEKQMRLEHYDLAVKQGKLAGENMTGKSKQFEELPYFFSFMFDVRIEAYGDLSKYDNVVTKGSPTGNGNFTKFYLEDGVVNAVMMVTRKENVEYIKQLIHSRKKLYDTGILTKDEQKIEAIKT</sequence>
<evidence type="ECO:0000256" key="2">
    <source>
        <dbReference type="ARBA" id="ARBA00022630"/>
    </source>
</evidence>
<dbReference type="Proteomes" id="UP000232412">
    <property type="component" value="Unassembled WGS sequence"/>
</dbReference>
<dbReference type="Gene3D" id="3.30.390.30">
    <property type="match status" value="1"/>
</dbReference>
<dbReference type="InterPro" id="IPR016156">
    <property type="entry name" value="FAD/NAD-linked_Rdtase_dimer_sf"/>
</dbReference>
<comment type="cofactor">
    <cofactor evidence="1">
        <name>FAD</name>
        <dbReference type="ChEBI" id="CHEBI:57692"/>
    </cofactor>
</comment>
<evidence type="ECO:0000313" key="7">
    <source>
        <dbReference type="EMBL" id="SHO47782.1"/>
    </source>
</evidence>
<evidence type="ECO:0000256" key="1">
    <source>
        <dbReference type="ARBA" id="ARBA00001974"/>
    </source>
</evidence>
<accession>A0A2H1EJE3</accession>
<dbReference type="PRINTS" id="PR00368">
    <property type="entry name" value="FADPNR"/>
</dbReference>
<protein>
    <recommendedName>
        <fullName evidence="9">FAD-dependent pyridine nucleotide-disulphide oxidoreductase</fullName>
    </recommendedName>
</protein>
<gene>
    <name evidence="7" type="ORF">NSIN_40227</name>
</gene>
<evidence type="ECO:0000313" key="8">
    <source>
        <dbReference type="Proteomes" id="UP000232412"/>
    </source>
</evidence>
<evidence type="ECO:0000256" key="3">
    <source>
        <dbReference type="ARBA" id="ARBA00022827"/>
    </source>
</evidence>
<keyword evidence="4" id="KW-0560">Oxidoreductase</keyword>
<evidence type="ECO:0008006" key="9">
    <source>
        <dbReference type="Google" id="ProtNLM"/>
    </source>
</evidence>
<dbReference type="InterPro" id="IPR028202">
    <property type="entry name" value="Reductase_C"/>
</dbReference>
<proteinExistence type="predicted"/>
<dbReference type="GO" id="GO:0016651">
    <property type="term" value="F:oxidoreductase activity, acting on NAD(P)H"/>
    <property type="evidence" value="ECO:0007669"/>
    <property type="project" value="TreeGrafter"/>
</dbReference>
<dbReference type="Pfam" id="PF14759">
    <property type="entry name" value="Reductase_C"/>
    <property type="match status" value="1"/>
</dbReference>
<dbReference type="PANTHER" id="PTHR43557:SF2">
    <property type="entry name" value="RIESKE DOMAIN-CONTAINING PROTEIN-RELATED"/>
    <property type="match status" value="1"/>
</dbReference>
<evidence type="ECO:0000259" key="5">
    <source>
        <dbReference type="Pfam" id="PF07992"/>
    </source>
</evidence>
<dbReference type="SUPFAM" id="SSF51905">
    <property type="entry name" value="FAD/NAD(P)-binding domain"/>
    <property type="match status" value="2"/>
</dbReference>
<dbReference type="InterPro" id="IPR023753">
    <property type="entry name" value="FAD/NAD-binding_dom"/>
</dbReference>
<dbReference type="SUPFAM" id="SSF55424">
    <property type="entry name" value="FAD/NAD-linked reductases, dimerisation (C-terminal) domain"/>
    <property type="match status" value="1"/>
</dbReference>
<dbReference type="EMBL" id="FRFC01000005">
    <property type="protein sequence ID" value="SHO47782.1"/>
    <property type="molecule type" value="Genomic_DNA"/>
</dbReference>
<dbReference type="InterPro" id="IPR050446">
    <property type="entry name" value="FAD-oxidoreductase/Apoptosis"/>
</dbReference>
<dbReference type="AlphaFoldDB" id="A0A2H1EJE3"/>